<protein>
    <submittedName>
        <fullName evidence="1">Auxin-binding protein</fullName>
    </submittedName>
</protein>
<dbReference type="AlphaFoldDB" id="W5YSB7"/>
<dbReference type="HOGENOM" id="CLU_1863321_0_0_6"/>
<dbReference type="KEGG" id="msr:AU15_15300"/>
<name>W5YSB7_9GAMM</name>
<proteinExistence type="predicted"/>
<dbReference type="EMBL" id="CP007152">
    <property type="protein sequence ID" value="AHI32137.1"/>
    <property type="molecule type" value="Genomic_DNA"/>
</dbReference>
<evidence type="ECO:0000313" key="1">
    <source>
        <dbReference type="EMBL" id="AHI32137.1"/>
    </source>
</evidence>
<organism evidence="1 2">
    <name type="scientific">Marinobacter salarius</name>
    <dbReference type="NCBI Taxonomy" id="1420917"/>
    <lineage>
        <taxon>Bacteria</taxon>
        <taxon>Pseudomonadati</taxon>
        <taxon>Pseudomonadota</taxon>
        <taxon>Gammaproteobacteria</taxon>
        <taxon>Pseudomonadales</taxon>
        <taxon>Marinobacteraceae</taxon>
        <taxon>Marinobacter</taxon>
    </lineage>
</organism>
<reference evidence="1 2" key="1">
    <citation type="journal article" date="2014" name="Genome Announc.">
        <title>Draft Genome Sequences of Marinobacter similis A3d10T and Marinobacter salarius R9SW1T.</title>
        <authorList>
            <person name="Ivanova E.P."/>
            <person name="Ng H.J."/>
            <person name="Webb H.K."/>
            <person name="Feng G."/>
            <person name="Oshima K."/>
            <person name="Hattori M."/>
            <person name="Ohkuma M."/>
            <person name="Sergeev A.F."/>
            <person name="Mikhailov V.V."/>
            <person name="Crawford R.J."/>
            <person name="Sawabe T."/>
        </authorList>
    </citation>
    <scope>NUCLEOTIDE SEQUENCE [LARGE SCALE GENOMIC DNA]</scope>
    <source>
        <strain evidence="2">A3d10 and R9SW1</strain>
    </source>
</reference>
<gene>
    <name evidence="1" type="ORF">AU15_15300</name>
</gene>
<evidence type="ECO:0000313" key="2">
    <source>
        <dbReference type="Proteomes" id="UP000035081"/>
    </source>
</evidence>
<dbReference type="Proteomes" id="UP000035081">
    <property type="component" value="Chromosome"/>
</dbReference>
<accession>W5YSB7</accession>
<sequence length="146" mass="15961">MKRGSQLGFEIKWRWLVVVLLPWAAVLSASEGVCQPACEVMSANGHFHLRVLPEDGKVPLNSHHSWIIEVESDVGDPVELRGLAVSGGMPAHGHGLPSQPRVTEYLAVAVTVDGLMFNMHGEWQLNLSLSDGLAQDHATLVFNLDY</sequence>